<proteinExistence type="predicted"/>
<feature type="coiled-coil region" evidence="1">
    <location>
        <begin position="60"/>
        <end position="92"/>
    </location>
</feature>
<evidence type="ECO:0000313" key="3">
    <source>
        <dbReference type="Proteomes" id="UP001205105"/>
    </source>
</evidence>
<reference evidence="2" key="1">
    <citation type="submission" date="2020-11" db="EMBL/GenBank/DDBJ databases">
        <title>Chlorella ohadii genome sequencing and assembly.</title>
        <authorList>
            <person name="Murik O."/>
            <person name="Treves H."/>
            <person name="Kedem I."/>
            <person name="Shotland Y."/>
            <person name="Kaplan A."/>
        </authorList>
    </citation>
    <scope>NUCLEOTIDE SEQUENCE</scope>
    <source>
        <strain evidence="2">1</strain>
    </source>
</reference>
<sequence>MLVFGFATCCVVATIRFGDLDAAVRVLNVRVAAIDGRVSTALPRSVLAPSLLQQQQELCQQQLELRVQQQEVRQQQEELRLQQEQLRQLIINRRM</sequence>
<name>A0AAD5DFL5_9CHLO</name>
<dbReference type="Proteomes" id="UP001205105">
    <property type="component" value="Unassembled WGS sequence"/>
</dbReference>
<accession>A0AAD5DFL5</accession>
<dbReference type="EMBL" id="JADXDR010000268">
    <property type="protein sequence ID" value="KAI7835423.1"/>
    <property type="molecule type" value="Genomic_DNA"/>
</dbReference>
<evidence type="ECO:0000313" key="2">
    <source>
        <dbReference type="EMBL" id="KAI7835423.1"/>
    </source>
</evidence>
<gene>
    <name evidence="2" type="ORF">COHA_010670</name>
</gene>
<evidence type="ECO:0000256" key="1">
    <source>
        <dbReference type="SAM" id="Coils"/>
    </source>
</evidence>
<comment type="caution">
    <text evidence="2">The sequence shown here is derived from an EMBL/GenBank/DDBJ whole genome shotgun (WGS) entry which is preliminary data.</text>
</comment>
<dbReference type="AlphaFoldDB" id="A0AAD5DFL5"/>
<keyword evidence="1" id="KW-0175">Coiled coil</keyword>
<protein>
    <submittedName>
        <fullName evidence="2">Uncharacterized protein</fullName>
    </submittedName>
</protein>
<organism evidence="2 3">
    <name type="scientific">Chlorella ohadii</name>
    <dbReference type="NCBI Taxonomy" id="2649997"/>
    <lineage>
        <taxon>Eukaryota</taxon>
        <taxon>Viridiplantae</taxon>
        <taxon>Chlorophyta</taxon>
        <taxon>core chlorophytes</taxon>
        <taxon>Trebouxiophyceae</taxon>
        <taxon>Chlorellales</taxon>
        <taxon>Chlorellaceae</taxon>
        <taxon>Chlorella clade</taxon>
        <taxon>Chlorella</taxon>
    </lineage>
</organism>
<keyword evidence="3" id="KW-1185">Reference proteome</keyword>